<comment type="catalytic activity">
    <reaction evidence="3">
        <text>3-(methylsulfanyl)propanoate + ATP + CoA = 3-(methylsulfanyl)propanoyl-CoA + AMP + diphosphate</text>
        <dbReference type="Rhea" id="RHEA:43052"/>
        <dbReference type="ChEBI" id="CHEBI:30616"/>
        <dbReference type="ChEBI" id="CHEBI:33019"/>
        <dbReference type="ChEBI" id="CHEBI:49016"/>
        <dbReference type="ChEBI" id="CHEBI:57287"/>
        <dbReference type="ChEBI" id="CHEBI:82815"/>
        <dbReference type="ChEBI" id="CHEBI:456215"/>
        <dbReference type="EC" id="6.2.1.44"/>
    </reaction>
    <physiologicalReaction direction="left-to-right" evidence="3">
        <dbReference type="Rhea" id="RHEA:43053"/>
    </physiologicalReaction>
</comment>
<dbReference type="Gene3D" id="3.40.50.12780">
    <property type="entry name" value="N-terminal domain of ligase-like"/>
    <property type="match status" value="1"/>
</dbReference>
<comment type="caution">
    <text evidence="9">The sequence shown here is derived from an EMBL/GenBank/DDBJ whole genome shotgun (WGS) entry which is preliminary data.</text>
</comment>
<comment type="similarity">
    <text evidence="1">Belongs to the ATP-dependent AMP-binding enzyme family.</text>
</comment>
<dbReference type="PANTHER" id="PTHR43201:SF5">
    <property type="entry name" value="MEDIUM-CHAIN ACYL-COA LIGASE ACSF2, MITOCHONDRIAL"/>
    <property type="match status" value="1"/>
</dbReference>
<dbReference type="InterPro" id="IPR042099">
    <property type="entry name" value="ANL_N_sf"/>
</dbReference>
<dbReference type="PROSITE" id="PS00455">
    <property type="entry name" value="AMP_BINDING"/>
    <property type="match status" value="1"/>
</dbReference>
<dbReference type="InterPro" id="IPR025110">
    <property type="entry name" value="AMP-bd_C"/>
</dbReference>
<dbReference type="FunFam" id="3.30.300.30:FF:000008">
    <property type="entry name" value="2,3-dihydroxybenzoate-AMP ligase"/>
    <property type="match status" value="1"/>
</dbReference>
<dbReference type="AlphaFoldDB" id="A0A545TF19"/>
<protein>
    <recommendedName>
        <fullName evidence="5">3-methylmercaptopropionyl-CoA ligase</fullName>
        <ecNumber evidence="4">6.2.1.44</ecNumber>
    </recommendedName>
</protein>
<dbReference type="InterPro" id="IPR000873">
    <property type="entry name" value="AMP-dep_synth/lig_dom"/>
</dbReference>
<dbReference type="GO" id="GO:0031956">
    <property type="term" value="F:medium-chain fatty acid-CoA ligase activity"/>
    <property type="evidence" value="ECO:0007669"/>
    <property type="project" value="TreeGrafter"/>
</dbReference>
<evidence type="ECO:0000256" key="5">
    <source>
        <dbReference type="ARBA" id="ARBA00067668"/>
    </source>
</evidence>
<dbReference type="Pfam" id="PF13193">
    <property type="entry name" value="AMP-binding_C"/>
    <property type="match status" value="1"/>
</dbReference>
<dbReference type="Proteomes" id="UP000315252">
    <property type="component" value="Unassembled WGS sequence"/>
</dbReference>
<dbReference type="EMBL" id="VHSH01000009">
    <property type="protein sequence ID" value="TQV75766.1"/>
    <property type="molecule type" value="Genomic_DNA"/>
</dbReference>
<evidence type="ECO:0000256" key="2">
    <source>
        <dbReference type="ARBA" id="ARBA00022598"/>
    </source>
</evidence>
<dbReference type="Pfam" id="PF00501">
    <property type="entry name" value="AMP-binding"/>
    <property type="match status" value="1"/>
</dbReference>
<feature type="region of interest" description="Disordered" evidence="6">
    <location>
        <begin position="16"/>
        <end position="39"/>
    </location>
</feature>
<dbReference type="NCBIfam" id="NF009233">
    <property type="entry name" value="PRK12583.1"/>
    <property type="match status" value="1"/>
</dbReference>
<dbReference type="Gene3D" id="3.30.300.30">
    <property type="match status" value="1"/>
</dbReference>
<dbReference type="OrthoDB" id="9803968at2"/>
<dbReference type="InterPro" id="IPR020845">
    <property type="entry name" value="AMP-binding_CS"/>
</dbReference>
<dbReference type="FunFam" id="3.40.50.12780:FF:000003">
    <property type="entry name" value="Long-chain-fatty-acid--CoA ligase FadD"/>
    <property type="match status" value="1"/>
</dbReference>
<evidence type="ECO:0000256" key="6">
    <source>
        <dbReference type="SAM" id="MobiDB-lite"/>
    </source>
</evidence>
<feature type="compositionally biased region" description="Basic and acidic residues" evidence="6">
    <location>
        <begin position="22"/>
        <end position="36"/>
    </location>
</feature>
<evidence type="ECO:0000313" key="10">
    <source>
        <dbReference type="Proteomes" id="UP000315252"/>
    </source>
</evidence>
<keyword evidence="2" id="KW-0436">Ligase</keyword>
<proteinExistence type="inferred from homology"/>
<dbReference type="PANTHER" id="PTHR43201">
    <property type="entry name" value="ACYL-COA SYNTHETASE"/>
    <property type="match status" value="1"/>
</dbReference>
<name>A0A545TF19_9PROT</name>
<sequence>MNYGFTIGDLSQPITSLSDSAAESRSEDSESLKPHDGLSYVTGDRRQPLWRKTVPQVLADTALQYGARDAAVFPAHGVRWSYSELARKVDDLAAGLLAIGIEPGDRVGIWSPNRPEWLLTQFATARIGAVLVTVNPAYRSAELEYVLNKVACKALIIAEAFKSTNYVEMITSIAPELAEAEAGRLSSSKLPFLRSIIVTSPEPIPGMLRFDELLSLAGPAQRLRLDDITAKLDPDDPINIQFTSGTTGSPKGATLTHFNIVNNARFVVERMRLTADDRLAIPVPLYHCFGMVMGSLGCATQGAAMVFPSEAFEAETALKAVARERCTAFYGVPTMFVAMLDHPAFRNHDLSSLRTGIMAGAPCPIDVMKRVIADMHMREVTIAYGMTETSPVSFQSHCDDPLDRRVSTVGRIHPQLEVKIVDAEGRTVPVGQEGELCTRGYSVMRGYWNDDARTKESIDPAGWMHSGDLATLDREGYCAIVGRVKDMVIRGGENIYPREVEDFLHRHPKVQDVQVFGIPDPKYGEELCAWIVLKPGADATTEDITAFCKGQIAHYKVPRHIRFVEELPMTVTGKPQKFLMRERMAEMLGRNQDK</sequence>
<feature type="domain" description="AMP-dependent synthetase/ligase" evidence="7">
    <location>
        <begin position="60"/>
        <end position="448"/>
    </location>
</feature>
<feature type="domain" description="AMP-binding enzyme C-terminal" evidence="8">
    <location>
        <begin position="499"/>
        <end position="574"/>
    </location>
</feature>
<organism evidence="9 10">
    <name type="scientific">Denitrobaculum tricleocarpae</name>
    <dbReference type="NCBI Taxonomy" id="2591009"/>
    <lineage>
        <taxon>Bacteria</taxon>
        <taxon>Pseudomonadati</taxon>
        <taxon>Pseudomonadota</taxon>
        <taxon>Alphaproteobacteria</taxon>
        <taxon>Rhodospirillales</taxon>
        <taxon>Rhodospirillaceae</taxon>
        <taxon>Denitrobaculum</taxon>
    </lineage>
</organism>
<evidence type="ECO:0000256" key="3">
    <source>
        <dbReference type="ARBA" id="ARBA00051915"/>
    </source>
</evidence>
<dbReference type="InterPro" id="IPR045851">
    <property type="entry name" value="AMP-bd_C_sf"/>
</dbReference>
<dbReference type="GO" id="GO:0006631">
    <property type="term" value="P:fatty acid metabolic process"/>
    <property type="evidence" value="ECO:0007669"/>
    <property type="project" value="TreeGrafter"/>
</dbReference>
<keyword evidence="10" id="KW-1185">Reference proteome</keyword>
<evidence type="ECO:0000256" key="4">
    <source>
        <dbReference type="ARBA" id="ARBA00066616"/>
    </source>
</evidence>
<accession>A0A545TF19</accession>
<evidence type="ECO:0000259" key="8">
    <source>
        <dbReference type="Pfam" id="PF13193"/>
    </source>
</evidence>
<reference evidence="9 10" key="1">
    <citation type="submission" date="2019-06" db="EMBL/GenBank/DDBJ databases">
        <title>Whole genome sequence for Rhodospirillaceae sp. R148.</title>
        <authorList>
            <person name="Wang G."/>
        </authorList>
    </citation>
    <scope>NUCLEOTIDE SEQUENCE [LARGE SCALE GENOMIC DNA]</scope>
    <source>
        <strain evidence="9 10">R148</strain>
    </source>
</reference>
<dbReference type="RefSeq" id="WP_142898754.1">
    <property type="nucleotide sequence ID" value="NZ_ML660060.1"/>
</dbReference>
<gene>
    <name evidence="9" type="ORF">FKG95_22915</name>
</gene>
<dbReference type="SUPFAM" id="SSF56801">
    <property type="entry name" value="Acetyl-CoA synthetase-like"/>
    <property type="match status" value="1"/>
</dbReference>
<evidence type="ECO:0000259" key="7">
    <source>
        <dbReference type="Pfam" id="PF00501"/>
    </source>
</evidence>
<evidence type="ECO:0000313" key="9">
    <source>
        <dbReference type="EMBL" id="TQV75766.1"/>
    </source>
</evidence>
<dbReference type="CDD" id="cd05917">
    <property type="entry name" value="FACL_like_2"/>
    <property type="match status" value="1"/>
</dbReference>
<dbReference type="EC" id="6.2.1.44" evidence="4"/>
<evidence type="ECO:0000256" key="1">
    <source>
        <dbReference type="ARBA" id="ARBA00006432"/>
    </source>
</evidence>